<dbReference type="AlphaFoldDB" id="C8XHB1"/>
<accession>C8XHB1</accession>
<evidence type="ECO:0000313" key="2">
    <source>
        <dbReference type="Proteomes" id="UP000002218"/>
    </source>
</evidence>
<dbReference type="RefSeq" id="WP_015747218.1">
    <property type="nucleotide sequence ID" value="NC_013235.1"/>
</dbReference>
<reference evidence="1 2" key="2">
    <citation type="journal article" date="2010" name="Stand. Genomic Sci.">
        <title>Complete genome sequence of Nakamurella multipartita type strain (Y-104).</title>
        <authorList>
            <person name="Tice H."/>
            <person name="Mayilraj S."/>
            <person name="Sims D."/>
            <person name="Lapidus A."/>
            <person name="Nolan M."/>
            <person name="Lucas S."/>
            <person name="Glavina Del Rio T."/>
            <person name="Copeland A."/>
            <person name="Cheng J.F."/>
            <person name="Meincke L."/>
            <person name="Bruce D."/>
            <person name="Goodwin L."/>
            <person name="Pitluck S."/>
            <person name="Ivanova N."/>
            <person name="Mavromatis K."/>
            <person name="Ovchinnikova G."/>
            <person name="Pati A."/>
            <person name="Chen A."/>
            <person name="Palaniappan K."/>
            <person name="Land M."/>
            <person name="Hauser L."/>
            <person name="Chang Y.J."/>
            <person name="Jeffries C.D."/>
            <person name="Detter J.C."/>
            <person name="Brettin T."/>
            <person name="Rohde M."/>
            <person name="Goker M."/>
            <person name="Bristow J."/>
            <person name="Eisen J.A."/>
            <person name="Markowitz V."/>
            <person name="Hugenholtz P."/>
            <person name="Kyrpides N.C."/>
            <person name="Klenk H.P."/>
            <person name="Chen F."/>
        </authorList>
    </citation>
    <scope>NUCLEOTIDE SEQUENCE [LARGE SCALE GENOMIC DNA]</scope>
    <source>
        <strain evidence="2">ATCC 700099 / DSM 44233 / CIP 104796 / JCM 9543 / NBRC 105858 / Y-104</strain>
    </source>
</reference>
<reference evidence="2" key="1">
    <citation type="submission" date="2009-09" db="EMBL/GenBank/DDBJ databases">
        <title>The complete genome of Nakamurella multipartita DSM 44233.</title>
        <authorList>
            <consortium name="US DOE Joint Genome Institute (JGI-PGF)"/>
            <person name="Lucas S."/>
            <person name="Copeland A."/>
            <person name="Lapidus A."/>
            <person name="Glavina del Rio T."/>
            <person name="Dalin E."/>
            <person name="Tice H."/>
            <person name="Bruce D."/>
            <person name="Goodwin L."/>
            <person name="Pitluck S."/>
            <person name="Kyrpides N."/>
            <person name="Mavromatis K."/>
            <person name="Ivanova N."/>
            <person name="Ovchinnikova G."/>
            <person name="Sims D."/>
            <person name="Meincke L."/>
            <person name="Brettin T."/>
            <person name="Detter J.C."/>
            <person name="Han C."/>
            <person name="Larimer F."/>
            <person name="Land M."/>
            <person name="Hauser L."/>
            <person name="Markowitz V."/>
            <person name="Cheng J.-F."/>
            <person name="Hugenholtz P."/>
            <person name="Woyke T."/>
            <person name="Wu D."/>
            <person name="Klenk H.-P."/>
            <person name="Eisen J.A."/>
        </authorList>
    </citation>
    <scope>NUCLEOTIDE SEQUENCE [LARGE SCALE GENOMIC DNA]</scope>
    <source>
        <strain evidence="2">ATCC 700099 / DSM 44233 / CIP 104796 / JCM 9543 / NBRC 105858 / Y-104</strain>
    </source>
</reference>
<evidence type="ECO:0008006" key="3">
    <source>
        <dbReference type="Google" id="ProtNLM"/>
    </source>
</evidence>
<dbReference type="InterPro" id="IPR042266">
    <property type="entry name" value="PPPDE_sf"/>
</dbReference>
<proteinExistence type="predicted"/>
<dbReference type="Gene3D" id="3.90.1720.30">
    <property type="entry name" value="PPPDE domains"/>
    <property type="match status" value="1"/>
</dbReference>
<dbReference type="EMBL" id="CP001737">
    <property type="protein sequence ID" value="ACV78317.1"/>
    <property type="molecule type" value="Genomic_DNA"/>
</dbReference>
<dbReference type="Proteomes" id="UP000002218">
    <property type="component" value="Chromosome"/>
</dbReference>
<name>C8XHB1_NAKMY</name>
<protein>
    <recommendedName>
        <fullName evidence="3">PPPDE domain-containing protein</fullName>
    </recommendedName>
</protein>
<dbReference type="InParanoid" id="C8XHB1"/>
<dbReference type="HOGENOM" id="CLU_1254817_0_0_11"/>
<sequence length="220" mass="23874">MHERRRPVPLDERSGRAAAPVAAQHAVLAMQRAAGNRAVVQALAGSAPAVQRSATMDLGAWNDQPVQTYEMGLNAMTDDIVGHAWVDVKEVGGQGRKRSVGFWPGSSGWLPTGGRGELMSPDGHDGQQMHRQKETMSRERFLRVLNVVNAWEGSYYQLLYRNCAHFAKAAWIAGTGSPDGIVPLGEGRIWTPAEVAEGIDYVNKKRGLDAKGDPLPQPTP</sequence>
<gene>
    <name evidence="1" type="ordered locus">Namu_1928</name>
</gene>
<dbReference type="KEGG" id="nml:Namu_1928"/>
<evidence type="ECO:0000313" key="1">
    <source>
        <dbReference type="EMBL" id="ACV78317.1"/>
    </source>
</evidence>
<organism evidence="1 2">
    <name type="scientific">Nakamurella multipartita (strain ATCC 700099 / DSM 44233 / CIP 104796 / JCM 9543 / NBRC 105858 / Y-104)</name>
    <name type="common">Microsphaera multipartita</name>
    <dbReference type="NCBI Taxonomy" id="479431"/>
    <lineage>
        <taxon>Bacteria</taxon>
        <taxon>Bacillati</taxon>
        <taxon>Actinomycetota</taxon>
        <taxon>Actinomycetes</taxon>
        <taxon>Nakamurellales</taxon>
        <taxon>Nakamurellaceae</taxon>
        <taxon>Nakamurella</taxon>
    </lineage>
</organism>
<keyword evidence="2" id="KW-1185">Reference proteome</keyword>